<dbReference type="Proteomes" id="UP000509638">
    <property type="component" value="Chromosome"/>
</dbReference>
<proteinExistence type="inferred from homology"/>
<dbReference type="InterPro" id="IPR036388">
    <property type="entry name" value="WH-like_DNA-bd_sf"/>
</dbReference>
<evidence type="ECO:0000313" key="8">
    <source>
        <dbReference type="Proteomes" id="UP000509638"/>
    </source>
</evidence>
<dbReference type="CDD" id="cd06171">
    <property type="entry name" value="Sigma70_r4"/>
    <property type="match status" value="1"/>
</dbReference>
<evidence type="ECO:0000256" key="1">
    <source>
        <dbReference type="ARBA" id="ARBA00010641"/>
    </source>
</evidence>
<gene>
    <name evidence="7" type="ORF">HW566_02810</name>
</gene>
<dbReference type="GO" id="GO:0016987">
    <property type="term" value="F:sigma factor activity"/>
    <property type="evidence" value="ECO:0007669"/>
    <property type="project" value="UniProtKB-KW"/>
</dbReference>
<feature type="domain" description="RNA polymerase sigma factor 70 region 4 type 2" evidence="6">
    <location>
        <begin position="11"/>
        <end position="62"/>
    </location>
</feature>
<dbReference type="GO" id="GO:0006352">
    <property type="term" value="P:DNA-templated transcription initiation"/>
    <property type="evidence" value="ECO:0007669"/>
    <property type="project" value="InterPro"/>
</dbReference>
<sequence>MSPTAPPVAVAVRDSLSSLSARESKVLLLCVVHELSTRDAAAALGIPEGTVKSRLSRAKARLRSELREWAPGRHFAATLSAPPQTADPEPARTRFRPSTAEARSPGR</sequence>
<evidence type="ECO:0000313" key="7">
    <source>
        <dbReference type="EMBL" id="QLD10807.1"/>
    </source>
</evidence>
<keyword evidence="4" id="KW-0804">Transcription</keyword>
<comment type="similarity">
    <text evidence="1">Belongs to the sigma-70 factor family. ECF subfamily.</text>
</comment>
<feature type="region of interest" description="Disordered" evidence="5">
    <location>
        <begin position="77"/>
        <end position="107"/>
    </location>
</feature>
<organism evidence="7 8">
    <name type="scientific">Microbacterium oleivorans</name>
    <dbReference type="NCBI Taxonomy" id="273677"/>
    <lineage>
        <taxon>Bacteria</taxon>
        <taxon>Bacillati</taxon>
        <taxon>Actinomycetota</taxon>
        <taxon>Actinomycetes</taxon>
        <taxon>Micrococcales</taxon>
        <taxon>Microbacteriaceae</taxon>
        <taxon>Microbacterium</taxon>
    </lineage>
</organism>
<dbReference type="Gene3D" id="1.10.10.10">
    <property type="entry name" value="Winged helix-like DNA-binding domain superfamily/Winged helix DNA-binding domain"/>
    <property type="match status" value="1"/>
</dbReference>
<dbReference type="AlphaFoldDB" id="A0A7D5F3Z0"/>
<dbReference type="Pfam" id="PF08281">
    <property type="entry name" value="Sigma70_r4_2"/>
    <property type="match status" value="1"/>
</dbReference>
<dbReference type="SUPFAM" id="SSF88659">
    <property type="entry name" value="Sigma3 and sigma4 domains of RNA polymerase sigma factors"/>
    <property type="match status" value="1"/>
</dbReference>
<dbReference type="InterPro" id="IPR013324">
    <property type="entry name" value="RNA_pol_sigma_r3/r4-like"/>
</dbReference>
<evidence type="ECO:0000256" key="4">
    <source>
        <dbReference type="ARBA" id="ARBA00023163"/>
    </source>
</evidence>
<dbReference type="GO" id="GO:0003677">
    <property type="term" value="F:DNA binding"/>
    <property type="evidence" value="ECO:0007669"/>
    <property type="project" value="InterPro"/>
</dbReference>
<reference evidence="7 8" key="1">
    <citation type="submission" date="2020-06" db="EMBL/GenBank/DDBJ databases">
        <authorList>
            <person name="Jo H."/>
        </authorList>
    </citation>
    <scope>NUCLEOTIDE SEQUENCE [LARGE SCALE GENOMIC DNA]</scope>
    <source>
        <strain evidence="7 8">I46</strain>
    </source>
</reference>
<dbReference type="EMBL" id="CP058316">
    <property type="protein sequence ID" value="QLD10807.1"/>
    <property type="molecule type" value="Genomic_DNA"/>
</dbReference>
<evidence type="ECO:0000256" key="3">
    <source>
        <dbReference type="ARBA" id="ARBA00023082"/>
    </source>
</evidence>
<name>A0A7D5F3Z0_9MICO</name>
<keyword evidence="2" id="KW-0805">Transcription regulation</keyword>
<protein>
    <submittedName>
        <fullName evidence="7">Sigma-70 family RNA polymerase sigma factor</fullName>
    </submittedName>
</protein>
<evidence type="ECO:0000259" key="6">
    <source>
        <dbReference type="Pfam" id="PF08281"/>
    </source>
</evidence>
<keyword evidence="3" id="KW-0731">Sigma factor</keyword>
<evidence type="ECO:0000256" key="5">
    <source>
        <dbReference type="SAM" id="MobiDB-lite"/>
    </source>
</evidence>
<evidence type="ECO:0000256" key="2">
    <source>
        <dbReference type="ARBA" id="ARBA00023015"/>
    </source>
</evidence>
<accession>A0A7D5F3Z0</accession>
<dbReference type="InterPro" id="IPR013249">
    <property type="entry name" value="RNA_pol_sigma70_r4_t2"/>
</dbReference>